<gene>
    <name evidence="1" type="ORF">J2X01_004117</name>
</gene>
<dbReference type="Proteomes" id="UP001252243">
    <property type="component" value="Unassembled WGS sequence"/>
</dbReference>
<dbReference type="SUPFAM" id="SSF52266">
    <property type="entry name" value="SGNH hydrolase"/>
    <property type="match status" value="1"/>
</dbReference>
<reference evidence="1 2" key="1">
    <citation type="submission" date="2023-07" db="EMBL/GenBank/DDBJ databases">
        <title>Sorghum-associated microbial communities from plants grown in Nebraska, USA.</title>
        <authorList>
            <person name="Schachtman D."/>
        </authorList>
    </citation>
    <scope>NUCLEOTIDE SEQUENCE [LARGE SCALE GENOMIC DNA]</scope>
    <source>
        <strain evidence="1 2">BE167</strain>
    </source>
</reference>
<accession>A0ABU1UI36</accession>
<sequence>MDGETLSGVGRQLQQLPADATHLVVSAGGNDALGYAPLLQGTPASVAEALLLLNAAKERFDGDYRSMLPAVLAHGLPTAVCTIYDTPASEPGQKVIKAALCLFNDSITRAAFFRGTALIDLRLFCSEDVDYANPTEPSSQGGGKIAQAIATLVRTGHPGPHSVVVALAPRGSAAKQQSADAP</sequence>
<dbReference type="RefSeq" id="WP_310061772.1">
    <property type="nucleotide sequence ID" value="NZ_JAVDVQ010000032.1"/>
</dbReference>
<name>A0ABU1UI36_9MICC</name>
<evidence type="ECO:0000313" key="1">
    <source>
        <dbReference type="EMBL" id="MDR7084800.1"/>
    </source>
</evidence>
<dbReference type="InterPro" id="IPR036514">
    <property type="entry name" value="SGNH_hydro_sf"/>
</dbReference>
<comment type="caution">
    <text evidence="1">The sequence shown here is derived from an EMBL/GenBank/DDBJ whole genome shotgun (WGS) entry which is preliminary data.</text>
</comment>
<evidence type="ECO:0000313" key="2">
    <source>
        <dbReference type="Proteomes" id="UP001252243"/>
    </source>
</evidence>
<dbReference type="EMBL" id="JAVDVQ010000032">
    <property type="protein sequence ID" value="MDR7084800.1"/>
    <property type="molecule type" value="Genomic_DNA"/>
</dbReference>
<organism evidence="1 2">
    <name type="scientific">Arthrobacter ginsengisoli</name>
    <dbReference type="NCBI Taxonomy" id="1356565"/>
    <lineage>
        <taxon>Bacteria</taxon>
        <taxon>Bacillati</taxon>
        <taxon>Actinomycetota</taxon>
        <taxon>Actinomycetes</taxon>
        <taxon>Micrococcales</taxon>
        <taxon>Micrococcaceae</taxon>
        <taxon>Arthrobacter</taxon>
    </lineage>
</organism>
<proteinExistence type="predicted"/>
<keyword evidence="2" id="KW-1185">Reference proteome</keyword>
<protein>
    <recommendedName>
        <fullName evidence="3">SGNH hydrolase-type esterase domain-containing protein</fullName>
    </recommendedName>
</protein>
<evidence type="ECO:0008006" key="3">
    <source>
        <dbReference type="Google" id="ProtNLM"/>
    </source>
</evidence>
<dbReference type="Gene3D" id="3.40.50.1110">
    <property type="entry name" value="SGNH hydrolase"/>
    <property type="match status" value="1"/>
</dbReference>